<dbReference type="Gene3D" id="3.20.20.140">
    <property type="entry name" value="Metal-dependent hydrolases"/>
    <property type="match status" value="1"/>
</dbReference>
<dbReference type="PANTHER" id="PTHR32294">
    <property type="entry name" value="DNA POLYMERASE III SUBUNIT ALPHA"/>
    <property type="match status" value="1"/>
</dbReference>
<dbReference type="InterPro" id="IPR041931">
    <property type="entry name" value="DNA_pol3_alpha_thumb_dom"/>
</dbReference>
<gene>
    <name evidence="3" type="ORF">ETSY1_02420</name>
</gene>
<dbReference type="InterPro" id="IPR016195">
    <property type="entry name" value="Pol/histidinol_Pase-like"/>
</dbReference>
<dbReference type="AlphaFoldDB" id="W4LYI5"/>
<feature type="non-terminal residue" evidence="3">
    <location>
        <position position="477"/>
    </location>
</feature>
<name>W4LYI5_ENTF1</name>
<evidence type="ECO:0000313" key="3">
    <source>
        <dbReference type="EMBL" id="ETX02781.1"/>
    </source>
</evidence>
<dbReference type="GO" id="GO:0008408">
    <property type="term" value="F:3'-5' exonuclease activity"/>
    <property type="evidence" value="ECO:0007669"/>
    <property type="project" value="InterPro"/>
</dbReference>
<accession>W4LYI5</accession>
<dbReference type="SMART" id="SM00481">
    <property type="entry name" value="POLIIIAc"/>
    <property type="match status" value="1"/>
</dbReference>
<organism evidence="3 4">
    <name type="scientific">Entotheonella factor</name>
    <dbReference type="NCBI Taxonomy" id="1429438"/>
    <lineage>
        <taxon>Bacteria</taxon>
        <taxon>Pseudomonadati</taxon>
        <taxon>Nitrospinota/Tectimicrobiota group</taxon>
        <taxon>Candidatus Tectimicrobiota</taxon>
        <taxon>Candidatus Entotheonellia</taxon>
        <taxon>Candidatus Entotheonellales</taxon>
        <taxon>Candidatus Entotheonellaceae</taxon>
        <taxon>Candidatus Entotheonella</taxon>
    </lineage>
</organism>
<dbReference type="PANTHER" id="PTHR32294:SF0">
    <property type="entry name" value="DNA POLYMERASE III SUBUNIT ALPHA"/>
    <property type="match status" value="1"/>
</dbReference>
<dbReference type="Gene3D" id="1.10.10.1600">
    <property type="entry name" value="Bacterial DNA polymerase III alpha subunit, thumb domain"/>
    <property type="match status" value="1"/>
</dbReference>
<feature type="domain" description="Polymerase/histidinol phosphatase N-terminal" evidence="2">
    <location>
        <begin position="7"/>
        <end position="74"/>
    </location>
</feature>
<dbReference type="HOGENOM" id="CLU_001600_4_2_7"/>
<proteinExistence type="predicted"/>
<dbReference type="InterPro" id="IPR004013">
    <property type="entry name" value="PHP_dom"/>
</dbReference>
<dbReference type="Proteomes" id="UP000019141">
    <property type="component" value="Unassembled WGS sequence"/>
</dbReference>
<evidence type="ECO:0000313" key="4">
    <source>
        <dbReference type="Proteomes" id="UP000019141"/>
    </source>
</evidence>
<reference evidence="3 4" key="1">
    <citation type="journal article" date="2014" name="Nature">
        <title>An environmental bacterial taxon with a large and distinct metabolic repertoire.</title>
        <authorList>
            <person name="Wilson M.C."/>
            <person name="Mori T."/>
            <person name="Ruckert C."/>
            <person name="Uria A.R."/>
            <person name="Helf M.J."/>
            <person name="Takada K."/>
            <person name="Gernert C."/>
            <person name="Steffens U.A."/>
            <person name="Heycke N."/>
            <person name="Schmitt S."/>
            <person name="Rinke C."/>
            <person name="Helfrich E.J."/>
            <person name="Brachmann A.O."/>
            <person name="Gurgui C."/>
            <person name="Wakimoto T."/>
            <person name="Kracht M."/>
            <person name="Crusemann M."/>
            <person name="Hentschel U."/>
            <person name="Abe I."/>
            <person name="Matsunaga S."/>
            <person name="Kalinowski J."/>
            <person name="Takeyama H."/>
            <person name="Piel J."/>
        </authorList>
    </citation>
    <scope>NUCLEOTIDE SEQUENCE [LARGE SCALE GENOMIC DNA]</scope>
    <source>
        <strain evidence="4">TSY1</strain>
    </source>
</reference>
<dbReference type="InterPro" id="IPR003141">
    <property type="entry name" value="Pol/His_phosphatase_N"/>
</dbReference>
<dbReference type="Pfam" id="PF02811">
    <property type="entry name" value="PHP"/>
    <property type="match status" value="1"/>
</dbReference>
<keyword evidence="4" id="KW-1185">Reference proteome</keyword>
<protein>
    <recommendedName>
        <fullName evidence="1">DNA polymerase III subunit alpha</fullName>
    </recommendedName>
</protein>
<dbReference type="EMBL" id="AZHW01000108">
    <property type="protein sequence ID" value="ETX02781.1"/>
    <property type="molecule type" value="Genomic_DNA"/>
</dbReference>
<dbReference type="CDD" id="cd12113">
    <property type="entry name" value="PHP_PolIIIA_DnaE3"/>
    <property type="match status" value="1"/>
</dbReference>
<comment type="caution">
    <text evidence="3">The sequence shown here is derived from an EMBL/GenBank/DDBJ whole genome shotgun (WGS) entry which is preliminary data.</text>
</comment>
<dbReference type="NCBIfam" id="TIGR00594">
    <property type="entry name" value="polc"/>
    <property type="match status" value="1"/>
</dbReference>
<sequence>MANDTFVHLHLHTEYSLLDGANRISELIDRTVELGMPAVAMTDHGNMFGAMKFYKAAKRQGIKPILGCEAYITPGSRFERAMTERGGAAHHVTLLAKDFTGYQNLSRLLSTAYIDGFYYKPRIDKAALAEHAEGLIALSGCLKGEPNGHIMHDDVKQAADAIDSYRQILGPENYYLEIMSHGLEPQTKVNRQLIAFSKDMNVPLVATNDCHYLRAGDAVPHDILLCIGTGKSYSDPKRMRYNPQQYYVKSAEEMYEAFAEYPEACRRTLEIAERCNLELPFDSLMLPLYETPDDLSLDDYLEQVTQEGLKARLQAHQQSRGRLPYPEGDYQARLQKELEIIRTCGYSGYFLIVWDFIRHSRDQGIPVGPGRGSAAGSLVAYSLRITDVDPLEYDLLFERFLNPERVTMPDIDIDFCMDRREEVIQYVTDKYGKDNVAQIITFGTMLAKGVLRDVGRTLDMPYSDVDRIAKLVPNRLN</sequence>
<dbReference type="Pfam" id="PF07733">
    <property type="entry name" value="DNA_pol3_alpha"/>
    <property type="match status" value="1"/>
</dbReference>
<evidence type="ECO:0000259" key="2">
    <source>
        <dbReference type="SMART" id="SM00481"/>
    </source>
</evidence>
<dbReference type="InterPro" id="IPR004805">
    <property type="entry name" value="DnaE2/DnaE/PolC"/>
</dbReference>
<dbReference type="InterPro" id="IPR011708">
    <property type="entry name" value="DNA_pol3_alpha_NTPase_dom"/>
</dbReference>
<dbReference type="GO" id="GO:0006260">
    <property type="term" value="P:DNA replication"/>
    <property type="evidence" value="ECO:0007669"/>
    <property type="project" value="InterPro"/>
</dbReference>
<evidence type="ECO:0000256" key="1">
    <source>
        <dbReference type="ARBA" id="ARBA00019114"/>
    </source>
</evidence>
<dbReference type="SUPFAM" id="SSF89550">
    <property type="entry name" value="PHP domain-like"/>
    <property type="match status" value="1"/>
</dbReference>